<dbReference type="PANTHER" id="PTHR43877">
    <property type="entry name" value="AMINOALKYLPHOSPHONATE N-ACETYLTRANSFERASE-RELATED-RELATED"/>
    <property type="match status" value="1"/>
</dbReference>
<keyword evidence="2 4" id="KW-0012">Acyltransferase</keyword>
<organism evidence="4 5">
    <name type="scientific">Streptococcus caprae</name>
    <dbReference type="NCBI Taxonomy" id="1640501"/>
    <lineage>
        <taxon>Bacteria</taxon>
        <taxon>Bacillati</taxon>
        <taxon>Bacillota</taxon>
        <taxon>Bacilli</taxon>
        <taxon>Lactobacillales</taxon>
        <taxon>Streptococcaceae</taxon>
        <taxon>Streptococcus</taxon>
    </lineage>
</organism>
<dbReference type="PANTHER" id="PTHR43877:SF2">
    <property type="entry name" value="AMINOALKYLPHOSPHONATE N-ACETYLTRANSFERASE-RELATED"/>
    <property type="match status" value="1"/>
</dbReference>
<dbReference type="Pfam" id="PF00583">
    <property type="entry name" value="Acetyltransf_1"/>
    <property type="match status" value="1"/>
</dbReference>
<dbReference type="SUPFAM" id="SSF55729">
    <property type="entry name" value="Acyl-CoA N-acyltransferases (Nat)"/>
    <property type="match status" value="1"/>
</dbReference>
<evidence type="ECO:0000256" key="2">
    <source>
        <dbReference type="ARBA" id="ARBA00023315"/>
    </source>
</evidence>
<dbReference type="PROSITE" id="PS51186">
    <property type="entry name" value="GNAT"/>
    <property type="match status" value="1"/>
</dbReference>
<keyword evidence="1 4" id="KW-0808">Transferase</keyword>
<dbReference type="InterPro" id="IPR016181">
    <property type="entry name" value="Acyl_CoA_acyltransferase"/>
</dbReference>
<protein>
    <submittedName>
        <fullName evidence="4">GNAT family N-acetyltransferase</fullName>
        <ecNumber evidence="4">2.3.-.-</ecNumber>
    </submittedName>
</protein>
<dbReference type="CDD" id="cd04301">
    <property type="entry name" value="NAT_SF"/>
    <property type="match status" value="1"/>
</dbReference>
<gene>
    <name evidence="4" type="ORF">ACFORF_10765</name>
</gene>
<dbReference type="EMBL" id="JBHRZV010000053">
    <property type="protein sequence ID" value="MFC3929030.1"/>
    <property type="molecule type" value="Genomic_DNA"/>
</dbReference>
<dbReference type="RefSeq" id="WP_380428088.1">
    <property type="nucleotide sequence ID" value="NZ_JBHRZV010000053.1"/>
</dbReference>
<dbReference type="InterPro" id="IPR000182">
    <property type="entry name" value="GNAT_dom"/>
</dbReference>
<dbReference type="Proteomes" id="UP001595807">
    <property type="component" value="Unassembled WGS sequence"/>
</dbReference>
<evidence type="ECO:0000313" key="5">
    <source>
        <dbReference type="Proteomes" id="UP001595807"/>
    </source>
</evidence>
<dbReference type="GO" id="GO:0016746">
    <property type="term" value="F:acyltransferase activity"/>
    <property type="evidence" value="ECO:0007669"/>
    <property type="project" value="UniProtKB-KW"/>
</dbReference>
<name>A0ABV8CXY0_9STRE</name>
<feature type="domain" description="N-acetyltransferase" evidence="3">
    <location>
        <begin position="1"/>
        <end position="157"/>
    </location>
</feature>
<sequence>MHITSIQTSEDAAVAGLIRQSLEAEGLAIPGTAYFDPQLDHLTSYYADLDRSAYFIGKVDGQVVACGGFGPVTDEICELQKLYVDVAFRRQGLARQLLEVIEDAARQSGYSQIYLETTGRLEAAHQLYQQCGYSQLSKPIANDAGHHSMDLWMIKDL</sequence>
<dbReference type="Gene3D" id="3.40.630.30">
    <property type="match status" value="1"/>
</dbReference>
<reference evidence="5" key="1">
    <citation type="journal article" date="2019" name="Int. J. Syst. Evol. Microbiol.">
        <title>The Global Catalogue of Microorganisms (GCM) 10K type strain sequencing project: providing services to taxonomists for standard genome sequencing and annotation.</title>
        <authorList>
            <consortium name="The Broad Institute Genomics Platform"/>
            <consortium name="The Broad Institute Genome Sequencing Center for Infectious Disease"/>
            <person name="Wu L."/>
            <person name="Ma J."/>
        </authorList>
    </citation>
    <scope>NUCLEOTIDE SEQUENCE [LARGE SCALE GENOMIC DNA]</scope>
    <source>
        <strain evidence="5">CCUG 67170</strain>
    </source>
</reference>
<comment type="caution">
    <text evidence="4">The sequence shown here is derived from an EMBL/GenBank/DDBJ whole genome shotgun (WGS) entry which is preliminary data.</text>
</comment>
<keyword evidence="5" id="KW-1185">Reference proteome</keyword>
<evidence type="ECO:0000259" key="3">
    <source>
        <dbReference type="PROSITE" id="PS51186"/>
    </source>
</evidence>
<evidence type="ECO:0000313" key="4">
    <source>
        <dbReference type="EMBL" id="MFC3929030.1"/>
    </source>
</evidence>
<accession>A0ABV8CXY0</accession>
<dbReference type="EC" id="2.3.-.-" evidence="4"/>
<proteinExistence type="predicted"/>
<dbReference type="InterPro" id="IPR050832">
    <property type="entry name" value="Bact_Acetyltransf"/>
</dbReference>
<evidence type="ECO:0000256" key="1">
    <source>
        <dbReference type="ARBA" id="ARBA00022679"/>
    </source>
</evidence>